<proteinExistence type="predicted"/>
<evidence type="ECO:0000313" key="2">
    <source>
        <dbReference type="Proteomes" id="UP000220841"/>
    </source>
</evidence>
<comment type="caution">
    <text evidence="1">The sequence shown here is derived from an EMBL/GenBank/DDBJ whole genome shotgun (WGS) entry which is preliminary data.</text>
</comment>
<organism evidence="1 2">
    <name type="scientific">Bacillus toyonensis</name>
    <dbReference type="NCBI Taxonomy" id="155322"/>
    <lineage>
        <taxon>Bacteria</taxon>
        <taxon>Bacillati</taxon>
        <taxon>Bacillota</taxon>
        <taxon>Bacilli</taxon>
        <taxon>Bacillales</taxon>
        <taxon>Bacillaceae</taxon>
        <taxon>Bacillus</taxon>
        <taxon>Bacillus cereus group</taxon>
    </lineage>
</organism>
<name>A0A2A8H9Z8_9BACI</name>
<gene>
    <name evidence="1" type="ORF">CN585_23285</name>
</gene>
<dbReference type="Proteomes" id="UP000220841">
    <property type="component" value="Unassembled WGS sequence"/>
</dbReference>
<dbReference type="AlphaFoldDB" id="A0A2A8H9Z8"/>
<dbReference type="EMBL" id="NUBY01000137">
    <property type="protein sequence ID" value="PEQ00057.1"/>
    <property type="molecule type" value="Genomic_DNA"/>
</dbReference>
<protein>
    <submittedName>
        <fullName evidence="1">Uncharacterized protein</fullName>
    </submittedName>
</protein>
<sequence>MNKATEALIKKLVGNTPIIMNVTITVDELIIGAEPKGIFDKCVINHPEKLQKEMDQHANN</sequence>
<accession>A0A2A8H9Z8</accession>
<dbReference type="RefSeq" id="WP_098227277.1">
    <property type="nucleotide sequence ID" value="NZ_NUBY01000137.1"/>
</dbReference>
<reference evidence="1 2" key="1">
    <citation type="submission" date="2017-09" db="EMBL/GenBank/DDBJ databases">
        <title>Large-scale bioinformatics analysis of Bacillus genomes uncovers conserved roles of natural products in bacterial physiology.</title>
        <authorList>
            <consortium name="Agbiome Team Llc"/>
            <person name="Bleich R.M."/>
            <person name="Grubbs K.J."/>
            <person name="Santa Maria K.C."/>
            <person name="Allen S.E."/>
            <person name="Farag S."/>
            <person name="Shank E.A."/>
            <person name="Bowers A."/>
        </authorList>
    </citation>
    <scope>NUCLEOTIDE SEQUENCE [LARGE SCALE GENOMIC DNA]</scope>
    <source>
        <strain evidence="1 2">AFS021349</strain>
    </source>
</reference>
<evidence type="ECO:0000313" key="1">
    <source>
        <dbReference type="EMBL" id="PEQ00057.1"/>
    </source>
</evidence>